<organism evidence="1 2">
    <name type="scientific">Brachionus calyciflorus</name>
    <dbReference type="NCBI Taxonomy" id="104777"/>
    <lineage>
        <taxon>Eukaryota</taxon>
        <taxon>Metazoa</taxon>
        <taxon>Spiralia</taxon>
        <taxon>Gnathifera</taxon>
        <taxon>Rotifera</taxon>
        <taxon>Eurotatoria</taxon>
        <taxon>Monogononta</taxon>
        <taxon>Pseudotrocha</taxon>
        <taxon>Ploima</taxon>
        <taxon>Brachionidae</taxon>
        <taxon>Brachionus</taxon>
    </lineage>
</organism>
<dbReference type="Gene3D" id="2.20.25.240">
    <property type="match status" value="1"/>
</dbReference>
<evidence type="ECO:0008006" key="3">
    <source>
        <dbReference type="Google" id="ProtNLM"/>
    </source>
</evidence>
<name>A0A813TAN0_9BILA</name>
<comment type="caution">
    <text evidence="1">The sequence shown here is derived from an EMBL/GenBank/DDBJ whole genome shotgun (WGS) entry which is preliminary data.</text>
</comment>
<proteinExistence type="predicted"/>
<gene>
    <name evidence="1" type="ORF">OXX778_LOCUS7018</name>
</gene>
<accession>A0A813TAN0</accession>
<evidence type="ECO:0000313" key="2">
    <source>
        <dbReference type="Proteomes" id="UP000663879"/>
    </source>
</evidence>
<evidence type="ECO:0000313" key="1">
    <source>
        <dbReference type="EMBL" id="CAF0811894.1"/>
    </source>
</evidence>
<dbReference type="OrthoDB" id="93990at2759"/>
<dbReference type="Proteomes" id="UP000663879">
    <property type="component" value="Unassembled WGS sequence"/>
</dbReference>
<protein>
    <recommendedName>
        <fullName evidence="3">FLYWCH-type domain-containing protein</fullName>
    </recommendedName>
</protein>
<dbReference type="EMBL" id="CAJNOC010000870">
    <property type="protein sequence ID" value="CAF0811894.1"/>
    <property type="molecule type" value="Genomic_DNA"/>
</dbReference>
<reference evidence="1" key="1">
    <citation type="submission" date="2021-02" db="EMBL/GenBank/DDBJ databases">
        <authorList>
            <person name="Nowell W R."/>
        </authorList>
    </citation>
    <scope>NUCLEOTIDE SEQUENCE</scope>
    <source>
        <strain evidence="1">Ploen Becks lab</strain>
    </source>
</reference>
<sequence length="214" mass="24587">MMDNKIEYIPNNWFNKAVMEKENPNHDAHDLCLNGYLFKRQRVNKKSINWLCKVKGCSGSVTINGDKIERFTEHEFVILHQKFTDIEQANIKFKTNLKIRCESEPSLSAGQIFIAEQEKMAKNSGLSYQDLALALPSYNSIKPTLQKRKKKGCPKLPKSLRDMTIPVDFTQTSNGQKFLIKNYKNNKILVFSSPTQLEALSKASHWFADGTIWV</sequence>
<keyword evidence="2" id="KW-1185">Reference proteome</keyword>
<dbReference type="AlphaFoldDB" id="A0A813TAN0"/>